<dbReference type="AlphaFoldDB" id="H5TWH1"/>
<feature type="signal peptide" evidence="2">
    <location>
        <begin position="1"/>
        <end position="34"/>
    </location>
</feature>
<dbReference type="SUPFAM" id="SSF53474">
    <property type="entry name" value="alpha/beta-Hydrolases"/>
    <property type="match status" value="1"/>
</dbReference>
<evidence type="ECO:0000313" key="4">
    <source>
        <dbReference type="Proteomes" id="UP000005845"/>
    </source>
</evidence>
<feature type="compositionally biased region" description="Polar residues" evidence="1">
    <location>
        <begin position="462"/>
        <end position="474"/>
    </location>
</feature>
<dbReference type="InterPro" id="IPR029058">
    <property type="entry name" value="AB_hydrolase_fold"/>
</dbReference>
<dbReference type="Gene3D" id="3.40.50.1820">
    <property type="entry name" value="alpha/beta hydrolase"/>
    <property type="match status" value="1"/>
</dbReference>
<sequence length="532" mass="54736">MYRLRKSFGGAAVGCALCVGTVVPLALSSTTAHAGVPSVAATQDTVNGLAADGVFRPADPDDGTGPDWLSTAIGAHNGDVLIVVTPGTDDGTLYPRIRDFRAGDRPTYIIDYPEAIGPIISGRSGASLPIFAPSYDESRDIAVAQNLKAMHAFATQQGENPTVVYTGFSQGAEALGNAAEQAVANNADGTAIDVDKSYVLLISDPRSPWGLKAWAADHPAVAGLMELVGAESNGARDPQATGDLPVTSVIVVGDPVANFQWVWNRPVSSLLVDAAGFLTVHTGLGEQNYGNLIDYSQEPTVLHSADGNTTYLVYTPKHHPLTALAVLINTRLGIPFDDDDVARWDNVNNAFYPLQAPGVQNAAVDVVDPTAARTAPTDEPGSASRAAVENTPTPAPAALSTNTDEAVGDRHLADTQPPTKGRHRAPERVTTPPPAASAPALDSNTTNPLPLTKPAEGASPPEQHSSAGSQSPTVPQMQSDGPQSGGPQSGGPRHAADSQPDAPREGVSGGGSPEGGKHALTGPGRHAAENAA</sequence>
<feature type="region of interest" description="Disordered" evidence="1">
    <location>
        <begin position="372"/>
        <end position="532"/>
    </location>
</feature>
<proteinExistence type="predicted"/>
<gene>
    <name evidence="3" type="ORF">GOSPT_022_01740</name>
</gene>
<feature type="chain" id="PRO_5003599388" description="PE-PPE domain-containing protein" evidence="2">
    <location>
        <begin position="35"/>
        <end position="532"/>
    </location>
</feature>
<keyword evidence="2" id="KW-0732">Signal</keyword>
<name>H5TWH1_9ACTN</name>
<evidence type="ECO:0000313" key="3">
    <source>
        <dbReference type="EMBL" id="GAB37829.1"/>
    </source>
</evidence>
<evidence type="ECO:0000256" key="1">
    <source>
        <dbReference type="SAM" id="MobiDB-lite"/>
    </source>
</evidence>
<dbReference type="Proteomes" id="UP000005845">
    <property type="component" value="Unassembled WGS sequence"/>
</dbReference>
<accession>H5TWH1</accession>
<evidence type="ECO:0008006" key="5">
    <source>
        <dbReference type="Google" id="ProtNLM"/>
    </source>
</evidence>
<dbReference type="EMBL" id="BAFC01000022">
    <property type="protein sequence ID" value="GAB37829.1"/>
    <property type="molecule type" value="Genomic_DNA"/>
</dbReference>
<dbReference type="eggNOG" id="ENOG5031VEE">
    <property type="taxonomic scope" value="Bacteria"/>
</dbReference>
<reference evidence="3 4" key="1">
    <citation type="submission" date="2012-02" db="EMBL/GenBank/DDBJ databases">
        <title>Whole genome shotgun sequence of Gordonia sputi NBRC 100414.</title>
        <authorList>
            <person name="Yoshida I."/>
            <person name="Hosoyama A."/>
            <person name="Tsuchikane K."/>
            <person name="Katsumata H."/>
            <person name="Yamazaki S."/>
            <person name="Fujita N."/>
        </authorList>
    </citation>
    <scope>NUCLEOTIDE SEQUENCE [LARGE SCALE GENOMIC DNA]</scope>
    <source>
        <strain evidence="3 4">NBRC 100414</strain>
    </source>
</reference>
<keyword evidence="4" id="KW-1185">Reference proteome</keyword>
<protein>
    <recommendedName>
        <fullName evidence="5">PE-PPE domain-containing protein</fullName>
    </recommendedName>
</protein>
<comment type="caution">
    <text evidence="3">The sequence shown here is derived from an EMBL/GenBank/DDBJ whole genome shotgun (WGS) entry which is preliminary data.</text>
</comment>
<organism evidence="3 4">
    <name type="scientific">Gordonia sputi NBRC 100414</name>
    <dbReference type="NCBI Taxonomy" id="1089453"/>
    <lineage>
        <taxon>Bacteria</taxon>
        <taxon>Bacillati</taxon>
        <taxon>Actinomycetota</taxon>
        <taxon>Actinomycetes</taxon>
        <taxon>Mycobacteriales</taxon>
        <taxon>Gordoniaceae</taxon>
        <taxon>Gordonia</taxon>
    </lineage>
</organism>
<evidence type="ECO:0000256" key="2">
    <source>
        <dbReference type="SAM" id="SignalP"/>
    </source>
</evidence>